<dbReference type="EMBL" id="FOCX01000006">
    <property type="protein sequence ID" value="SEN90319.1"/>
    <property type="molecule type" value="Genomic_DNA"/>
</dbReference>
<keyword evidence="1" id="KW-1133">Transmembrane helix</keyword>
<keyword evidence="3" id="KW-1185">Reference proteome</keyword>
<evidence type="ECO:0000313" key="3">
    <source>
        <dbReference type="Proteomes" id="UP000198775"/>
    </source>
</evidence>
<dbReference type="Proteomes" id="UP000198775">
    <property type="component" value="Unassembled WGS sequence"/>
</dbReference>
<evidence type="ECO:0000313" key="2">
    <source>
        <dbReference type="EMBL" id="SEN90319.1"/>
    </source>
</evidence>
<reference evidence="3" key="1">
    <citation type="submission" date="2016-10" db="EMBL/GenBank/DDBJ databases">
        <authorList>
            <person name="Varghese N."/>
            <person name="Submissions S."/>
        </authorList>
    </citation>
    <scope>NUCLEOTIDE SEQUENCE [LARGE SCALE GENOMIC DNA]</scope>
    <source>
        <strain evidence="3">IBRC-M 10043</strain>
    </source>
</reference>
<evidence type="ECO:0000256" key="1">
    <source>
        <dbReference type="SAM" id="Phobius"/>
    </source>
</evidence>
<accession>A0A1H8KBC2</accession>
<dbReference type="RefSeq" id="WP_170845366.1">
    <property type="nucleotide sequence ID" value="NZ_FOCX01000006.1"/>
</dbReference>
<gene>
    <name evidence="2" type="ORF">SAMN05216388_10069</name>
</gene>
<keyword evidence="1" id="KW-0812">Transmembrane</keyword>
<keyword evidence="1" id="KW-0472">Membrane</keyword>
<name>A0A1H8KBC2_9EURY</name>
<protein>
    <submittedName>
        <fullName evidence="2">Uncharacterized protein</fullName>
    </submittedName>
</protein>
<sequence length="52" mass="5453">MFEPVFAHAGSSALPLPHAVVDSLLGIGAGLVVVALFYLVLRFYAGSSESEF</sequence>
<organism evidence="2 3">
    <name type="scientific">Halorientalis persicus</name>
    <dbReference type="NCBI Taxonomy" id="1367881"/>
    <lineage>
        <taxon>Archaea</taxon>
        <taxon>Methanobacteriati</taxon>
        <taxon>Methanobacteriota</taxon>
        <taxon>Stenosarchaea group</taxon>
        <taxon>Halobacteria</taxon>
        <taxon>Halobacteriales</taxon>
        <taxon>Haloarculaceae</taxon>
        <taxon>Halorientalis</taxon>
    </lineage>
</organism>
<dbReference type="AlphaFoldDB" id="A0A1H8KBC2"/>
<proteinExistence type="predicted"/>
<feature type="transmembrane region" description="Helical" evidence="1">
    <location>
        <begin position="24"/>
        <end position="45"/>
    </location>
</feature>